<keyword evidence="2" id="KW-0223">Dioxygenase</keyword>
<protein>
    <submittedName>
        <fullName evidence="2">Pytanoyl-CoA dioxygenase</fullName>
    </submittedName>
</protein>
<accession>V9LTS2</accession>
<dbReference type="Gene3D" id="2.60.120.620">
    <property type="entry name" value="q2cbj1_9rhob like domain"/>
    <property type="match status" value="1"/>
</dbReference>
<dbReference type="InterPro" id="IPR008775">
    <property type="entry name" value="Phytyl_CoA_dOase-like"/>
</dbReference>
<dbReference type="SUPFAM" id="SSF51197">
    <property type="entry name" value="Clavaminate synthase-like"/>
    <property type="match status" value="1"/>
</dbReference>
<dbReference type="EMBL" id="JQ247790">
    <property type="protein sequence ID" value="AFU73948.1"/>
    <property type="molecule type" value="Genomic_DNA"/>
</dbReference>
<evidence type="ECO:0000256" key="1">
    <source>
        <dbReference type="ARBA" id="ARBA00001962"/>
    </source>
</evidence>
<dbReference type="GO" id="GO:0051213">
    <property type="term" value="F:dioxygenase activity"/>
    <property type="evidence" value="ECO:0007669"/>
    <property type="project" value="UniProtKB-KW"/>
</dbReference>
<name>V9LTS2_CRIME</name>
<sequence length="304" mass="34536">MLLLLRISNWQKTTLNLFSFFLYPLLKMSAHLTNGDILDYLENGVLLIHHALTPEQVETLKRGIVRAYKGSSIDPDCPTNDTDDAKQNTKVFEAFPCYRDHPAYKEIIFHSDLPRFAAQLTGSRTIRLHHEQIHVEVPKVEERTPWHTDELLFNVGGNQNLSMFVTVDPIPEGNVEFVLGSHKWPSTMPRYLREMFAKDLSTDVVPEPPNVEAARKTLPIVSWNLEPGDCVAFSLRTLHFLKSATALRRGMSVRYIGDDATYAPRAWISFPAFPELEKDAEGMTAGSPMRHSLFPIVYTAETKL</sequence>
<organism evidence="2">
    <name type="scientific">Crithidia mellificae</name>
    <dbReference type="NCBI Taxonomy" id="796356"/>
    <lineage>
        <taxon>Eukaryota</taxon>
        <taxon>Discoba</taxon>
        <taxon>Euglenozoa</taxon>
        <taxon>Kinetoplastea</taxon>
        <taxon>Metakinetoplastina</taxon>
        <taxon>Trypanosomatida</taxon>
        <taxon>Trypanosomatidae</taxon>
        <taxon>Leishmaniinae</taxon>
        <taxon>Crithidia</taxon>
    </lineage>
</organism>
<keyword evidence="2" id="KW-0560">Oxidoreductase</keyword>
<reference evidence="2" key="1">
    <citation type="submission" date="2011-12" db="EMBL/GenBank/DDBJ databases">
        <title>The Crithidia mellificae genome.</title>
        <authorList>
            <person name="Runckel C."/>
            <person name="Flenniken M."/>
            <person name="Ruby J.G."/>
            <person name="DeRisi J."/>
        </authorList>
    </citation>
    <scope>NUCLEOTIDE SEQUENCE</scope>
    <source>
        <strain evidence="2">SF</strain>
    </source>
</reference>
<dbReference type="PANTHER" id="PTHR20883:SF49">
    <property type="entry name" value="PHYTANOYL-COA DIOXYGENASE"/>
    <property type="match status" value="1"/>
</dbReference>
<evidence type="ECO:0000313" key="2">
    <source>
        <dbReference type="EMBL" id="AFU73948.1"/>
    </source>
</evidence>
<comment type="cofactor">
    <cofactor evidence="1">
        <name>Fe cation</name>
        <dbReference type="ChEBI" id="CHEBI:24875"/>
    </cofactor>
</comment>
<dbReference type="AlphaFoldDB" id="V9LTS2"/>
<proteinExistence type="predicted"/>
<dbReference type="PANTHER" id="PTHR20883">
    <property type="entry name" value="PHYTANOYL-COA DIOXYGENASE DOMAIN CONTAINING 1"/>
    <property type="match status" value="1"/>
</dbReference>
<dbReference type="Pfam" id="PF05721">
    <property type="entry name" value="PhyH"/>
    <property type="match status" value="1"/>
</dbReference>